<dbReference type="InterPro" id="IPR023614">
    <property type="entry name" value="Porin_dom_sf"/>
</dbReference>
<dbReference type="GO" id="GO:0015288">
    <property type="term" value="F:porin activity"/>
    <property type="evidence" value="ECO:0007669"/>
    <property type="project" value="InterPro"/>
</dbReference>
<keyword evidence="4" id="KW-1185">Reference proteome</keyword>
<dbReference type="InterPro" id="IPR033900">
    <property type="entry name" value="Gram_neg_porin_domain"/>
</dbReference>
<comment type="caution">
    <text evidence="3">The sequence shown here is derived from an EMBL/GenBank/DDBJ whole genome shotgun (WGS) entry which is preliminary data.</text>
</comment>
<protein>
    <submittedName>
        <fullName evidence="3">Porin</fullName>
    </submittedName>
</protein>
<dbReference type="SUPFAM" id="SSF56935">
    <property type="entry name" value="Porins"/>
    <property type="match status" value="1"/>
</dbReference>
<evidence type="ECO:0000256" key="1">
    <source>
        <dbReference type="SAM" id="SignalP"/>
    </source>
</evidence>
<accession>A0A8J7IWI1</accession>
<dbReference type="EMBL" id="JAELVR010000010">
    <property type="protein sequence ID" value="MBJ6372882.1"/>
    <property type="molecule type" value="Genomic_DNA"/>
</dbReference>
<feature type="signal peptide" evidence="1">
    <location>
        <begin position="1"/>
        <end position="18"/>
    </location>
</feature>
<dbReference type="GO" id="GO:0016020">
    <property type="term" value="C:membrane"/>
    <property type="evidence" value="ECO:0007669"/>
    <property type="project" value="InterPro"/>
</dbReference>
<sequence>MKKVLFATTALVALGSMAAADVRLSGYGRFGLDYNDLNSTDVNDPNYNGVSDMTITSRLRLQVDMSTETDGGVGFNARVRMQAESRDNSPQSNGGAVLLRDAAGDLVLQQNPANPGGPGLPIVTRPNDNGFNGARFGVTFGGLAVNVGNIIGAVENAPGLYTTGTRSAGTGIDGMGFNSLVLKNVGWDAYSSDGQGVNGVEAIYTVGGFTGHISYSEDNDDLASFDPVVGVTVPGESRLGLMATYSFGDYYVTGAYQDSSDGIVVGGDDLNDLYFLAAGADFGQFGAKIAYGESTQTKAWSLEGNMDIGAASNLLIWVTDASSNKTVTVGGNPVDLGSDGTSWGINYEYDLGGGATFVAGYVDSENNLAAASRQDQKQFQAGVYFSF</sequence>
<evidence type="ECO:0000259" key="2">
    <source>
        <dbReference type="Pfam" id="PF13609"/>
    </source>
</evidence>
<dbReference type="AlphaFoldDB" id="A0A8J7IWI1"/>
<organism evidence="3 4">
    <name type="scientific">Sedimentitalea arenosa</name>
    <dbReference type="NCBI Taxonomy" id="2798803"/>
    <lineage>
        <taxon>Bacteria</taxon>
        <taxon>Pseudomonadati</taxon>
        <taxon>Pseudomonadota</taxon>
        <taxon>Alphaproteobacteria</taxon>
        <taxon>Rhodobacterales</taxon>
        <taxon>Paracoccaceae</taxon>
        <taxon>Sedimentitalea</taxon>
    </lineage>
</organism>
<proteinExistence type="predicted"/>
<dbReference type="Gene3D" id="2.40.160.10">
    <property type="entry name" value="Porin"/>
    <property type="match status" value="1"/>
</dbReference>
<name>A0A8J7IWI1_9RHOB</name>
<dbReference type="Proteomes" id="UP000619079">
    <property type="component" value="Unassembled WGS sequence"/>
</dbReference>
<feature type="domain" description="Porin" evidence="2">
    <location>
        <begin position="7"/>
        <end position="383"/>
    </location>
</feature>
<evidence type="ECO:0000313" key="4">
    <source>
        <dbReference type="Proteomes" id="UP000619079"/>
    </source>
</evidence>
<dbReference type="Pfam" id="PF13609">
    <property type="entry name" value="Porin_4"/>
    <property type="match status" value="1"/>
</dbReference>
<evidence type="ECO:0000313" key="3">
    <source>
        <dbReference type="EMBL" id="MBJ6372882.1"/>
    </source>
</evidence>
<feature type="chain" id="PRO_5035302470" evidence="1">
    <location>
        <begin position="19"/>
        <end position="387"/>
    </location>
</feature>
<dbReference type="RefSeq" id="WP_199025751.1">
    <property type="nucleotide sequence ID" value="NZ_JAELVR010000010.1"/>
</dbReference>
<gene>
    <name evidence="3" type="ORF">JF290_15245</name>
</gene>
<keyword evidence="1" id="KW-0732">Signal</keyword>
<reference evidence="3" key="1">
    <citation type="submission" date="2020-12" db="EMBL/GenBank/DDBJ databases">
        <title>Sedimentitalea sp. nov., isolated from sand in Incheon.</title>
        <authorList>
            <person name="Kim W."/>
        </authorList>
    </citation>
    <scope>NUCLEOTIDE SEQUENCE</scope>
    <source>
        <strain evidence="3">CAU 1593</strain>
    </source>
</reference>